<accession>A0A848DDG9</accession>
<dbReference type="Gene3D" id="3.40.50.1820">
    <property type="entry name" value="alpha/beta hydrolase"/>
    <property type="match status" value="1"/>
</dbReference>
<dbReference type="SUPFAM" id="SSF53474">
    <property type="entry name" value="alpha/beta-Hydrolases"/>
    <property type="match status" value="1"/>
</dbReference>
<dbReference type="PANTHER" id="PTHR43433">
    <property type="entry name" value="HYDROLASE, ALPHA/BETA FOLD FAMILY PROTEIN"/>
    <property type="match status" value="1"/>
</dbReference>
<dbReference type="PRINTS" id="PR00111">
    <property type="entry name" value="ABHYDROLASE"/>
</dbReference>
<evidence type="ECO:0000313" key="2">
    <source>
        <dbReference type="EMBL" id="NMH90650.1"/>
    </source>
</evidence>
<dbReference type="GO" id="GO:0046503">
    <property type="term" value="P:glycerolipid catabolic process"/>
    <property type="evidence" value="ECO:0007669"/>
    <property type="project" value="TreeGrafter"/>
</dbReference>
<organism evidence="2 3">
    <name type="scientific">Pseudonocardia bannensis</name>
    <dbReference type="NCBI Taxonomy" id="630973"/>
    <lineage>
        <taxon>Bacteria</taxon>
        <taxon>Bacillati</taxon>
        <taxon>Actinomycetota</taxon>
        <taxon>Actinomycetes</taxon>
        <taxon>Pseudonocardiales</taxon>
        <taxon>Pseudonocardiaceae</taxon>
        <taxon>Pseudonocardia</taxon>
    </lineage>
</organism>
<dbReference type="RefSeq" id="WP_169410147.1">
    <property type="nucleotide sequence ID" value="NZ_JAAXKZ010000007.1"/>
</dbReference>
<comment type="caution">
    <text evidence="2">The sequence shown here is derived from an EMBL/GenBank/DDBJ whole genome shotgun (WGS) entry which is preliminary data.</text>
</comment>
<dbReference type="AlphaFoldDB" id="A0A848DDG9"/>
<dbReference type="Proteomes" id="UP000586918">
    <property type="component" value="Unassembled WGS sequence"/>
</dbReference>
<dbReference type="InterPro" id="IPR029058">
    <property type="entry name" value="AB_hydrolase_fold"/>
</dbReference>
<dbReference type="PANTHER" id="PTHR43433:SF5">
    <property type="entry name" value="AB HYDROLASE-1 DOMAIN-CONTAINING PROTEIN"/>
    <property type="match status" value="1"/>
</dbReference>
<sequence>MPFAVTPDGTRLYFEEIGEGEPLLLVSGQGLDHGFWDPIRDGFAAAHRVVVYDHRGTGRSDVPHDPPYTTRGMAADAVAVLDHLGIPRAHVYGHSMGGRIAQWLGIDHGDRLGGLVLGGTTPGKAHGVRRPAAVTAAFVRPPRDEEDALAKWGPLFFTSEWAAAHADLVRALFVDNPLSASARRLHYGASEGHDSWAELPRIGVPTLVLHGDEDVLNLPGNAELLAGRIPGAELRMLPGAGHGYPFEFEAEATRVVLDFLSRHRLDRAG</sequence>
<feature type="domain" description="AB hydrolase-1" evidence="1">
    <location>
        <begin position="22"/>
        <end position="242"/>
    </location>
</feature>
<gene>
    <name evidence="2" type="ORF">HF519_03435</name>
</gene>
<keyword evidence="3" id="KW-1185">Reference proteome</keyword>
<evidence type="ECO:0000313" key="3">
    <source>
        <dbReference type="Proteomes" id="UP000586918"/>
    </source>
</evidence>
<dbReference type="InterPro" id="IPR000073">
    <property type="entry name" value="AB_hydrolase_1"/>
</dbReference>
<evidence type="ECO:0000259" key="1">
    <source>
        <dbReference type="Pfam" id="PF00561"/>
    </source>
</evidence>
<dbReference type="GO" id="GO:0004806">
    <property type="term" value="F:triacylglycerol lipase activity"/>
    <property type="evidence" value="ECO:0007669"/>
    <property type="project" value="TreeGrafter"/>
</dbReference>
<proteinExistence type="predicted"/>
<keyword evidence="2" id="KW-0378">Hydrolase</keyword>
<protein>
    <submittedName>
        <fullName evidence="2">Alpha/beta fold hydrolase</fullName>
    </submittedName>
</protein>
<name>A0A848DDG9_9PSEU</name>
<reference evidence="2 3" key="1">
    <citation type="submission" date="2020-04" db="EMBL/GenBank/DDBJ databases">
        <authorList>
            <person name="Klaysubun C."/>
            <person name="Duangmal K."/>
            <person name="Lipun K."/>
        </authorList>
    </citation>
    <scope>NUCLEOTIDE SEQUENCE [LARGE SCALE GENOMIC DNA]</scope>
    <source>
        <strain evidence="2 3">DSM 45300</strain>
    </source>
</reference>
<dbReference type="InterPro" id="IPR050471">
    <property type="entry name" value="AB_hydrolase"/>
</dbReference>
<dbReference type="Pfam" id="PF00561">
    <property type="entry name" value="Abhydrolase_1"/>
    <property type="match status" value="1"/>
</dbReference>
<dbReference type="EMBL" id="JAAXKZ010000007">
    <property type="protein sequence ID" value="NMH90650.1"/>
    <property type="molecule type" value="Genomic_DNA"/>
</dbReference>